<accession>A0A6P8QQR9</accession>
<dbReference type="FunFam" id="3.30.160.60:FF:001155">
    <property type="entry name" value="Zinc finger 30C"/>
    <property type="match status" value="1"/>
</dbReference>
<evidence type="ECO:0000256" key="8">
    <source>
        <dbReference type="ARBA" id="ARBA00023015"/>
    </source>
</evidence>
<keyword evidence="10" id="KW-0804">Transcription</keyword>
<dbReference type="InterPro" id="IPR013087">
    <property type="entry name" value="Znf_C2H2_type"/>
</dbReference>
<gene>
    <name evidence="17" type="primary">LOC117359480</name>
</gene>
<dbReference type="InterPro" id="IPR001909">
    <property type="entry name" value="KRAB"/>
</dbReference>
<dbReference type="SUPFAM" id="SSF109640">
    <property type="entry name" value="KRAB domain (Kruppel-associated box)"/>
    <property type="match status" value="1"/>
</dbReference>
<evidence type="ECO:0000256" key="5">
    <source>
        <dbReference type="ARBA" id="ARBA00022737"/>
    </source>
</evidence>
<dbReference type="SMART" id="SM00355">
    <property type="entry name" value="ZnF_C2H2"/>
    <property type="match status" value="4"/>
</dbReference>
<evidence type="ECO:0000256" key="11">
    <source>
        <dbReference type="ARBA" id="ARBA00023242"/>
    </source>
</evidence>
<name>A0A6P8QQR9_GEOSA</name>
<dbReference type="PROSITE" id="PS00028">
    <property type="entry name" value="ZINC_FINGER_C2H2_1"/>
    <property type="match status" value="4"/>
</dbReference>
<keyword evidence="11" id="KW-0539">Nucleus</keyword>
<dbReference type="GO" id="GO:0032502">
    <property type="term" value="P:developmental process"/>
    <property type="evidence" value="ECO:0007669"/>
    <property type="project" value="UniProtKB-ARBA"/>
</dbReference>
<keyword evidence="5" id="KW-0677">Repeat</keyword>
<feature type="domain" description="C2H2-type" evidence="14">
    <location>
        <begin position="345"/>
        <end position="372"/>
    </location>
</feature>
<dbReference type="RefSeq" id="XP_033798235.1">
    <property type="nucleotide sequence ID" value="XM_033942344.1"/>
</dbReference>
<evidence type="ECO:0000256" key="10">
    <source>
        <dbReference type="ARBA" id="ARBA00023163"/>
    </source>
</evidence>
<evidence type="ECO:0000313" key="16">
    <source>
        <dbReference type="Proteomes" id="UP000515159"/>
    </source>
</evidence>
<dbReference type="PANTHER" id="PTHR24381">
    <property type="entry name" value="ZINC FINGER PROTEIN"/>
    <property type="match status" value="1"/>
</dbReference>
<dbReference type="InterPro" id="IPR036236">
    <property type="entry name" value="Znf_C2H2_sf"/>
</dbReference>
<dbReference type="Gene3D" id="6.10.140.140">
    <property type="match status" value="1"/>
</dbReference>
<dbReference type="SUPFAM" id="SSF57667">
    <property type="entry name" value="beta-beta-alpha zinc fingers"/>
    <property type="match status" value="2"/>
</dbReference>
<dbReference type="Gene3D" id="3.30.160.60">
    <property type="entry name" value="Classic Zinc Finger"/>
    <property type="match status" value="4"/>
</dbReference>
<dbReference type="GeneID" id="117359480"/>
<dbReference type="GO" id="GO:0000981">
    <property type="term" value="F:DNA-binding transcription factor activity, RNA polymerase II-specific"/>
    <property type="evidence" value="ECO:0007669"/>
    <property type="project" value="TreeGrafter"/>
</dbReference>
<evidence type="ECO:0000313" key="17">
    <source>
        <dbReference type="RefSeq" id="XP_033798235.1"/>
    </source>
</evidence>
<sequence length="494" mass="56582">MSTLPSDPVTGASITFCDVAAYFLELEWEALEEWQKELYKKVIKEIHTFLTSRGYVIANPDVIVKIKKEDEKYFTQHYECKGTENMNDPTVCFPDVTSAFSLNIKQEEDMPFMDNVKTEMIEEIHPPVTSEIHPPVTSFPNVRPDILIQFKQNGLRMEPQGCENRGSCEDLNGGRQGYNADLAVEISKTEEPLVSDQVEESKEVIDSNKDGGFLKKSKEQSMDIRKQEEEWTDSSDSTTDSEEGVNWVIPTWVKDITRQGERLNPCSEQERNSEYHSKPVQFQLLNEEGNSEYHSKPVQFQLLTEERPFKSSDSSETLACQKPTLAYQKPTLACKKPIIASRKPFRCSECHECFSQEGHLLLHERIHVGEKLFSCSECGKEFKHKANLTDHQKIHIPEKPFPCSECGKSFGRMKYLRRHQKIHGGERPHSCSHCTKSFIQKIHLIKHQRIHVNGGGCSNSGGSSTRNLVDIIASLYQKNKETELLTELYRMKKI</sequence>
<dbReference type="Pfam" id="PF00096">
    <property type="entry name" value="zf-C2H2"/>
    <property type="match status" value="4"/>
</dbReference>
<keyword evidence="6 12" id="KW-0863">Zinc-finger</keyword>
<dbReference type="FunFam" id="3.30.160.60:FF:000056">
    <property type="entry name" value="Zinc finger and SCAN domain-containing 20"/>
    <property type="match status" value="1"/>
</dbReference>
<dbReference type="InterPro" id="IPR036051">
    <property type="entry name" value="KRAB_dom_sf"/>
</dbReference>
<dbReference type="PROSITE" id="PS50157">
    <property type="entry name" value="ZINC_FINGER_C2H2_2"/>
    <property type="match status" value="4"/>
</dbReference>
<comment type="similarity">
    <text evidence="3">Belongs to the krueppel C2H2-type zinc-finger protein family.</text>
</comment>
<dbReference type="PROSITE" id="PS50805">
    <property type="entry name" value="KRAB"/>
    <property type="match status" value="1"/>
</dbReference>
<dbReference type="Proteomes" id="UP000515159">
    <property type="component" value="Chromosome 4"/>
</dbReference>
<keyword evidence="16" id="KW-1185">Reference proteome</keyword>
<keyword evidence="9" id="KW-0238">DNA-binding</keyword>
<dbReference type="GO" id="GO:0008270">
    <property type="term" value="F:zinc ion binding"/>
    <property type="evidence" value="ECO:0007669"/>
    <property type="project" value="UniProtKB-KW"/>
</dbReference>
<protein>
    <submittedName>
        <fullName evidence="17">Zinc finger protein 510-like isoform X5</fullName>
    </submittedName>
</protein>
<dbReference type="Pfam" id="PF01352">
    <property type="entry name" value="KRAB"/>
    <property type="match status" value="1"/>
</dbReference>
<evidence type="ECO:0000256" key="6">
    <source>
        <dbReference type="ARBA" id="ARBA00022771"/>
    </source>
</evidence>
<evidence type="ECO:0000256" key="1">
    <source>
        <dbReference type="ARBA" id="ARBA00003767"/>
    </source>
</evidence>
<dbReference type="GO" id="GO:0005634">
    <property type="term" value="C:nucleus"/>
    <property type="evidence" value="ECO:0007669"/>
    <property type="project" value="UniProtKB-SubCell"/>
</dbReference>
<dbReference type="SMART" id="SM00349">
    <property type="entry name" value="KRAB"/>
    <property type="match status" value="1"/>
</dbReference>
<feature type="domain" description="C2H2-type" evidence="14">
    <location>
        <begin position="429"/>
        <end position="451"/>
    </location>
</feature>
<evidence type="ECO:0000256" key="7">
    <source>
        <dbReference type="ARBA" id="ARBA00022833"/>
    </source>
</evidence>
<evidence type="ECO:0000256" key="12">
    <source>
        <dbReference type="PROSITE-ProRule" id="PRU00042"/>
    </source>
</evidence>
<dbReference type="FunFam" id="3.30.160.60:FF:001891">
    <property type="entry name" value="Zinc finger protein 527"/>
    <property type="match status" value="1"/>
</dbReference>
<comment type="subcellular location">
    <subcellularLocation>
        <location evidence="2">Nucleus</location>
    </subcellularLocation>
</comment>
<feature type="domain" description="KRAB" evidence="15">
    <location>
        <begin position="14"/>
        <end position="85"/>
    </location>
</feature>
<feature type="region of interest" description="Disordered" evidence="13">
    <location>
        <begin position="190"/>
        <end position="243"/>
    </location>
</feature>
<evidence type="ECO:0000259" key="14">
    <source>
        <dbReference type="PROSITE" id="PS50157"/>
    </source>
</evidence>
<comment type="function">
    <text evidence="1">May be involved in transcriptional regulation.</text>
</comment>
<reference evidence="17" key="1">
    <citation type="submission" date="2025-08" db="UniProtKB">
        <authorList>
            <consortium name="RefSeq"/>
        </authorList>
    </citation>
    <scope>IDENTIFICATION</scope>
</reference>
<dbReference type="PANTHER" id="PTHR24381:SF269">
    <property type="entry name" value="ZINC FINGER PROTEIN 398"/>
    <property type="match status" value="1"/>
</dbReference>
<dbReference type="AlphaFoldDB" id="A0A6P8QQR9"/>
<keyword evidence="4" id="KW-0479">Metal-binding</keyword>
<evidence type="ECO:0000256" key="4">
    <source>
        <dbReference type="ARBA" id="ARBA00022723"/>
    </source>
</evidence>
<organism evidence="16 17">
    <name type="scientific">Geotrypetes seraphini</name>
    <name type="common">Gaboon caecilian</name>
    <name type="synonym">Caecilia seraphini</name>
    <dbReference type="NCBI Taxonomy" id="260995"/>
    <lineage>
        <taxon>Eukaryota</taxon>
        <taxon>Metazoa</taxon>
        <taxon>Chordata</taxon>
        <taxon>Craniata</taxon>
        <taxon>Vertebrata</taxon>
        <taxon>Euteleostomi</taxon>
        <taxon>Amphibia</taxon>
        <taxon>Gymnophiona</taxon>
        <taxon>Geotrypetes</taxon>
    </lineage>
</organism>
<proteinExistence type="inferred from homology"/>
<evidence type="ECO:0000256" key="2">
    <source>
        <dbReference type="ARBA" id="ARBA00004123"/>
    </source>
</evidence>
<keyword evidence="7" id="KW-0862">Zinc</keyword>
<evidence type="ECO:0000259" key="15">
    <source>
        <dbReference type="PROSITE" id="PS50805"/>
    </source>
</evidence>
<dbReference type="GO" id="GO:0000977">
    <property type="term" value="F:RNA polymerase II transcription regulatory region sequence-specific DNA binding"/>
    <property type="evidence" value="ECO:0007669"/>
    <property type="project" value="TreeGrafter"/>
</dbReference>
<feature type="domain" description="C2H2-type" evidence="14">
    <location>
        <begin position="373"/>
        <end position="400"/>
    </location>
</feature>
<dbReference type="FunFam" id="3.30.160.60:FF:000202">
    <property type="entry name" value="Zinc finger protein 574"/>
    <property type="match status" value="1"/>
</dbReference>
<evidence type="ECO:0000256" key="13">
    <source>
        <dbReference type="SAM" id="MobiDB-lite"/>
    </source>
</evidence>
<keyword evidence="8" id="KW-0805">Transcription regulation</keyword>
<feature type="compositionally biased region" description="Basic and acidic residues" evidence="13">
    <location>
        <begin position="199"/>
        <end position="229"/>
    </location>
</feature>
<evidence type="ECO:0000256" key="9">
    <source>
        <dbReference type="ARBA" id="ARBA00023125"/>
    </source>
</evidence>
<feature type="domain" description="C2H2-type" evidence="14">
    <location>
        <begin position="401"/>
        <end position="428"/>
    </location>
</feature>
<evidence type="ECO:0000256" key="3">
    <source>
        <dbReference type="ARBA" id="ARBA00006991"/>
    </source>
</evidence>